<dbReference type="OrthoDB" id="7189469at2"/>
<dbReference type="EMBL" id="QGNA01000003">
    <property type="protein sequence ID" value="PWS36291.1"/>
    <property type="molecule type" value="Genomic_DNA"/>
</dbReference>
<sequence length="176" mass="18128">MSAAPEAPKPAGPDPAMDDILASIRRILNEDDGVPTPGPQAGEGSERRDAGEPEPLQLTESMLVQPAPPSGGSSAPVAPVEAEAAAGPEAPAPESPPAAALVAPAVAAATTAAVGKLLRTVAQERAATIHRGGPTIEDVVREEIRPLLKDWLDQHLPPLVERLVRAEIERVVGRAL</sequence>
<comment type="caution">
    <text evidence="2">The sequence shown here is derived from an EMBL/GenBank/DDBJ whole genome shotgun (WGS) entry which is preliminary data.</text>
</comment>
<name>A0A317FAX5_9PROT</name>
<accession>A0A317FAX5</accession>
<evidence type="ECO:0000256" key="1">
    <source>
        <dbReference type="SAM" id="MobiDB-lite"/>
    </source>
</evidence>
<feature type="region of interest" description="Disordered" evidence="1">
    <location>
        <begin position="1"/>
        <end position="98"/>
    </location>
</feature>
<organism evidence="2 3">
    <name type="scientific">Falsiroseomonas bella</name>
    <dbReference type="NCBI Taxonomy" id="2184016"/>
    <lineage>
        <taxon>Bacteria</taxon>
        <taxon>Pseudomonadati</taxon>
        <taxon>Pseudomonadota</taxon>
        <taxon>Alphaproteobacteria</taxon>
        <taxon>Acetobacterales</taxon>
        <taxon>Roseomonadaceae</taxon>
        <taxon>Falsiroseomonas</taxon>
    </lineage>
</organism>
<dbReference type="InterPro" id="IPR019632">
    <property type="entry name" value="DUF2497"/>
</dbReference>
<gene>
    <name evidence="2" type="ORF">DFH01_14015</name>
</gene>
<dbReference type="AlphaFoldDB" id="A0A317FAX5"/>
<evidence type="ECO:0000313" key="2">
    <source>
        <dbReference type="EMBL" id="PWS36291.1"/>
    </source>
</evidence>
<evidence type="ECO:0000313" key="3">
    <source>
        <dbReference type="Proteomes" id="UP000245765"/>
    </source>
</evidence>
<dbReference type="Proteomes" id="UP000245765">
    <property type="component" value="Unassembled WGS sequence"/>
</dbReference>
<dbReference type="RefSeq" id="WP_109871084.1">
    <property type="nucleotide sequence ID" value="NZ_QGNA01000003.1"/>
</dbReference>
<reference evidence="3" key="1">
    <citation type="submission" date="2018-05" db="EMBL/GenBank/DDBJ databases">
        <authorList>
            <person name="Du Z."/>
            <person name="Wang X."/>
        </authorList>
    </citation>
    <scope>NUCLEOTIDE SEQUENCE [LARGE SCALE GENOMIC DNA]</scope>
    <source>
        <strain evidence="3">CQN31</strain>
    </source>
</reference>
<proteinExistence type="predicted"/>
<keyword evidence="3" id="KW-1185">Reference proteome</keyword>
<feature type="compositionally biased region" description="Low complexity" evidence="1">
    <location>
        <begin position="70"/>
        <end position="89"/>
    </location>
</feature>
<dbReference type="Pfam" id="PF10691">
    <property type="entry name" value="DUF2497"/>
    <property type="match status" value="1"/>
</dbReference>
<protein>
    <submittedName>
        <fullName evidence="2">DUF2497 domain-containing protein</fullName>
    </submittedName>
</protein>